<evidence type="ECO:0000256" key="1">
    <source>
        <dbReference type="SAM" id="MobiDB-lite"/>
    </source>
</evidence>
<protein>
    <recommendedName>
        <fullName evidence="4">Histidine kinase</fullName>
    </recommendedName>
</protein>
<comment type="caution">
    <text evidence="2">The sequence shown here is derived from an EMBL/GenBank/DDBJ whole genome shotgun (WGS) entry which is preliminary data.</text>
</comment>
<sequence length="249" mass="26270">MRAIDPRPTGETTGPIHRAESEGATMDNHPTARRGRAALLRLAAWFDTSDTATAHEVFTAAFAMHAARHLGGAGDTTTAVTTSWWHAPAADTSAAHPAGAAPPAPAQDHSAQQARLRDAAEAAAHWRQSAAQEVRSLLAAPTDDDARLSLSSAALDVLMELLTAALGSGDATAGRVSAGDMELDLRLHVDHAPEATVTLCEPEGELLLQELRMHVTRYDPEAVSADTGGHTPLAKTGHHHSEERLVRQP</sequence>
<feature type="region of interest" description="Disordered" evidence="1">
    <location>
        <begin position="222"/>
        <end position="249"/>
    </location>
</feature>
<dbReference type="InterPro" id="IPR013493">
    <property type="entry name" value="CHP02677"/>
</dbReference>
<dbReference type="Pfam" id="PF09660">
    <property type="entry name" value="DUF2397"/>
    <property type="match status" value="1"/>
</dbReference>
<reference evidence="3" key="1">
    <citation type="journal article" date="2019" name="Int. J. Syst. Evol. Microbiol.">
        <title>The Global Catalogue of Microorganisms (GCM) 10K type strain sequencing project: providing services to taxonomists for standard genome sequencing and annotation.</title>
        <authorList>
            <consortium name="The Broad Institute Genomics Platform"/>
            <consortium name="The Broad Institute Genome Sequencing Center for Infectious Disease"/>
            <person name="Wu L."/>
            <person name="Ma J."/>
        </authorList>
    </citation>
    <scope>NUCLEOTIDE SEQUENCE [LARGE SCALE GENOMIC DNA]</scope>
    <source>
        <strain evidence="3">JCM 17137</strain>
    </source>
</reference>
<feature type="compositionally biased region" description="Basic and acidic residues" evidence="1">
    <location>
        <begin position="239"/>
        <end position="249"/>
    </location>
</feature>
<keyword evidence="3" id="KW-1185">Reference proteome</keyword>
<accession>A0ABP7G113</accession>
<feature type="region of interest" description="Disordered" evidence="1">
    <location>
        <begin position="1"/>
        <end position="30"/>
    </location>
</feature>
<gene>
    <name evidence="2" type="ORF">GCM10022402_34600</name>
</gene>
<proteinExistence type="predicted"/>
<dbReference type="Proteomes" id="UP001500908">
    <property type="component" value="Unassembled WGS sequence"/>
</dbReference>
<organism evidence="2 3">
    <name type="scientific">Salinactinospora qingdaonensis</name>
    <dbReference type="NCBI Taxonomy" id="702744"/>
    <lineage>
        <taxon>Bacteria</taxon>
        <taxon>Bacillati</taxon>
        <taxon>Actinomycetota</taxon>
        <taxon>Actinomycetes</taxon>
        <taxon>Streptosporangiales</taxon>
        <taxon>Nocardiopsidaceae</taxon>
        <taxon>Salinactinospora</taxon>
    </lineage>
</organism>
<dbReference type="EMBL" id="BAABDD010000017">
    <property type="protein sequence ID" value="GAA3752821.1"/>
    <property type="molecule type" value="Genomic_DNA"/>
</dbReference>
<evidence type="ECO:0008006" key="4">
    <source>
        <dbReference type="Google" id="ProtNLM"/>
    </source>
</evidence>
<feature type="region of interest" description="Disordered" evidence="1">
    <location>
        <begin position="91"/>
        <end position="112"/>
    </location>
</feature>
<evidence type="ECO:0000313" key="3">
    <source>
        <dbReference type="Proteomes" id="UP001500908"/>
    </source>
</evidence>
<evidence type="ECO:0000313" key="2">
    <source>
        <dbReference type="EMBL" id="GAA3752821.1"/>
    </source>
</evidence>
<name>A0ABP7G113_9ACTN</name>